<reference evidence="2" key="1">
    <citation type="submission" date="2025-08" db="UniProtKB">
        <authorList>
            <consortium name="RefSeq"/>
        </authorList>
    </citation>
    <scope>IDENTIFICATION</scope>
    <source>
        <tissue evidence="2">Silk gland</tissue>
    </source>
</reference>
<dbReference type="GO" id="GO:0032991">
    <property type="term" value="C:protein-containing complex"/>
    <property type="evidence" value="ECO:0007669"/>
    <property type="project" value="TreeGrafter"/>
</dbReference>
<proteinExistence type="predicted"/>
<sequence length="326" mass="37763">MSNLENTILVDLARKLFRGCTNFHIEPDSVKLMTWSWQELFVDLTLRSPVIRKYPISTELSRIFLKKLINCIEPVQEVHDNLYAELCRAMNNSAIEDYCYRHYVISNDLNNIITMKETKNMVVNGTTGMRTWEAALMLSDWILCNKELFSSKDVLELGSGIGFTGITLAKFCEPKSVTMTDCHEDVLQVLCENVDINFPSHCKNRSSDGTTYELDNVSRVDVMMLDWNEMTDLPNKRPDVILGADIVYDPSILKPLCNVLQIFCDRKNDVNIYIASIIRNELTFESFLQVLETYNFHCEKLMQPTNAHIEWDHTHINRCLLKIMRK</sequence>
<dbReference type="SUPFAM" id="SSF53335">
    <property type="entry name" value="S-adenosyl-L-methionine-dependent methyltransferases"/>
    <property type="match status" value="1"/>
</dbReference>
<evidence type="ECO:0000313" key="2">
    <source>
        <dbReference type="RefSeq" id="XP_028036807.1"/>
    </source>
</evidence>
<protein>
    <submittedName>
        <fullName evidence="2">Protein-lysine N-methyltransferase EEF2KMT</fullName>
    </submittedName>
</protein>
<dbReference type="PANTHER" id="PTHR14614:SF130">
    <property type="entry name" value="PROTEIN-LYSINE N-METHYLTRANSFERASE EEF2KMT"/>
    <property type="match status" value="1"/>
</dbReference>
<accession>A0A6J2K764</accession>
<dbReference type="OrthoDB" id="194386at2759"/>
<dbReference type="RefSeq" id="XP_028036807.1">
    <property type="nucleotide sequence ID" value="XM_028181006.1"/>
</dbReference>
<dbReference type="GeneID" id="114247918"/>
<dbReference type="Pfam" id="PF10294">
    <property type="entry name" value="Methyltransf_16"/>
    <property type="match status" value="1"/>
</dbReference>
<gene>
    <name evidence="2" type="primary">LOC114247918</name>
</gene>
<dbReference type="Proteomes" id="UP000504629">
    <property type="component" value="Unplaced"/>
</dbReference>
<dbReference type="Gene3D" id="3.40.50.150">
    <property type="entry name" value="Vaccinia Virus protein VP39"/>
    <property type="match status" value="1"/>
</dbReference>
<evidence type="ECO:0000313" key="1">
    <source>
        <dbReference type="Proteomes" id="UP000504629"/>
    </source>
</evidence>
<dbReference type="AlphaFoldDB" id="A0A6J2K764"/>
<dbReference type="CDD" id="cd02440">
    <property type="entry name" value="AdoMet_MTases"/>
    <property type="match status" value="1"/>
</dbReference>
<dbReference type="InterPro" id="IPR019410">
    <property type="entry name" value="Methyltransf_16"/>
</dbReference>
<dbReference type="InterPro" id="IPR029063">
    <property type="entry name" value="SAM-dependent_MTases_sf"/>
</dbReference>
<dbReference type="PANTHER" id="PTHR14614">
    <property type="entry name" value="HEPATOCELLULAR CARCINOMA-ASSOCIATED ANTIGEN"/>
    <property type="match status" value="1"/>
</dbReference>
<keyword evidence="1" id="KW-1185">Reference proteome</keyword>
<name>A0A6J2K764_BOMMA</name>
<dbReference type="KEGG" id="bman:114247918"/>
<organism evidence="1 2">
    <name type="scientific">Bombyx mandarina</name>
    <name type="common">Wild silk moth</name>
    <name type="synonym">Wild silkworm</name>
    <dbReference type="NCBI Taxonomy" id="7092"/>
    <lineage>
        <taxon>Eukaryota</taxon>
        <taxon>Metazoa</taxon>
        <taxon>Ecdysozoa</taxon>
        <taxon>Arthropoda</taxon>
        <taxon>Hexapoda</taxon>
        <taxon>Insecta</taxon>
        <taxon>Pterygota</taxon>
        <taxon>Neoptera</taxon>
        <taxon>Endopterygota</taxon>
        <taxon>Lepidoptera</taxon>
        <taxon>Glossata</taxon>
        <taxon>Ditrysia</taxon>
        <taxon>Bombycoidea</taxon>
        <taxon>Bombycidae</taxon>
        <taxon>Bombycinae</taxon>
        <taxon>Bombyx</taxon>
    </lineage>
</organism>